<dbReference type="EMBL" id="FWFD01000009">
    <property type="protein sequence ID" value="SLM85854.1"/>
    <property type="molecule type" value="Genomic_DNA"/>
</dbReference>
<feature type="transmembrane region" description="Helical" evidence="7">
    <location>
        <begin position="85"/>
        <end position="105"/>
    </location>
</feature>
<dbReference type="NCBIfam" id="TIGR01097">
    <property type="entry name" value="PhnE"/>
    <property type="match status" value="1"/>
</dbReference>
<keyword evidence="3" id="KW-1003">Cell membrane</keyword>
<reference evidence="10" key="1">
    <citation type="submission" date="2017-02" db="EMBL/GenBank/DDBJ databases">
        <authorList>
            <person name="Dridi B."/>
        </authorList>
    </citation>
    <scope>NUCLEOTIDE SEQUENCE [LARGE SCALE GENOMIC DNA]</scope>
    <source>
        <strain evidence="10">bH819</strain>
    </source>
</reference>
<comment type="similarity">
    <text evidence="7">Belongs to the binding-protein-dependent transport system permease family.</text>
</comment>
<keyword evidence="6 7" id="KW-0472">Membrane</keyword>
<gene>
    <name evidence="9" type="ORF">FM121_07115</name>
</gene>
<dbReference type="GO" id="GO:0015416">
    <property type="term" value="F:ABC-type phosphonate transporter activity"/>
    <property type="evidence" value="ECO:0007669"/>
    <property type="project" value="InterPro"/>
</dbReference>
<dbReference type="PANTHER" id="PTHR30043:SF1">
    <property type="entry name" value="ABC TRANSPORT SYSTEM PERMEASE PROTEIN P69"/>
    <property type="match status" value="1"/>
</dbReference>
<evidence type="ECO:0000256" key="4">
    <source>
        <dbReference type="ARBA" id="ARBA00022692"/>
    </source>
</evidence>
<name>A0A1X6WNG3_9ENTE</name>
<evidence type="ECO:0000256" key="7">
    <source>
        <dbReference type="RuleBase" id="RU363032"/>
    </source>
</evidence>
<organism evidence="9 10">
    <name type="scientific">Vagococcus fluvialis bH819</name>
    <dbReference type="NCBI Taxonomy" id="1255619"/>
    <lineage>
        <taxon>Bacteria</taxon>
        <taxon>Bacillati</taxon>
        <taxon>Bacillota</taxon>
        <taxon>Bacilli</taxon>
        <taxon>Lactobacillales</taxon>
        <taxon>Enterococcaceae</taxon>
        <taxon>Vagococcus</taxon>
    </lineage>
</organism>
<dbReference type="InterPro" id="IPR000515">
    <property type="entry name" value="MetI-like"/>
</dbReference>
<sequence length="270" mass="29854">MKTLLKGKTITLSNGKTVIEKPSITPFVVLILFVFTVIAMKVTKFDFYALITRGEQFFVILKGMFPPDLSFLDRVWAPLFDTIKMSLLGSLVGAIVSIPLALLASSNIVHNRMITGFFKLLFSILRTLPTIVTALIATFIFGLGTMAGTLAIFIFTVAYVGKLTYEQIESLDMSTFEALESLGMTRFQAFRYAVVPEILPTFLSTTLFNFEGNLRYASILGYVGAGGLGIILNEQLGWREYANVGTILVVLVITVAIIETISEYARKKLQ</sequence>
<evidence type="ECO:0000259" key="8">
    <source>
        <dbReference type="PROSITE" id="PS50928"/>
    </source>
</evidence>
<evidence type="ECO:0000256" key="6">
    <source>
        <dbReference type="ARBA" id="ARBA00023136"/>
    </source>
</evidence>
<feature type="transmembrane region" description="Helical" evidence="7">
    <location>
        <begin position="214"/>
        <end position="232"/>
    </location>
</feature>
<accession>A0A1X6WNG3</accession>
<feature type="transmembrane region" description="Helical" evidence="7">
    <location>
        <begin position="23"/>
        <end position="40"/>
    </location>
</feature>
<dbReference type="AlphaFoldDB" id="A0A1X6WNG3"/>
<keyword evidence="2 7" id="KW-0813">Transport</keyword>
<evidence type="ECO:0000313" key="9">
    <source>
        <dbReference type="EMBL" id="SLM85854.1"/>
    </source>
</evidence>
<keyword evidence="5 7" id="KW-1133">Transmembrane helix</keyword>
<dbReference type="InterPro" id="IPR035906">
    <property type="entry name" value="MetI-like_sf"/>
</dbReference>
<feature type="transmembrane region" description="Helical" evidence="7">
    <location>
        <begin position="244"/>
        <end position="265"/>
    </location>
</feature>
<keyword evidence="10" id="KW-1185">Reference proteome</keyword>
<dbReference type="PROSITE" id="PS50928">
    <property type="entry name" value="ABC_TM1"/>
    <property type="match status" value="1"/>
</dbReference>
<proteinExistence type="inferred from homology"/>
<dbReference type="GO" id="GO:0005886">
    <property type="term" value="C:plasma membrane"/>
    <property type="evidence" value="ECO:0007669"/>
    <property type="project" value="UniProtKB-SubCell"/>
</dbReference>
<dbReference type="RefSeq" id="WP_179203813.1">
    <property type="nucleotide sequence ID" value="NZ_FWFD01000009.1"/>
</dbReference>
<evidence type="ECO:0000256" key="2">
    <source>
        <dbReference type="ARBA" id="ARBA00022448"/>
    </source>
</evidence>
<evidence type="ECO:0000256" key="5">
    <source>
        <dbReference type="ARBA" id="ARBA00022989"/>
    </source>
</evidence>
<feature type="domain" description="ABC transmembrane type-1" evidence="8">
    <location>
        <begin position="79"/>
        <end position="262"/>
    </location>
</feature>
<evidence type="ECO:0000256" key="3">
    <source>
        <dbReference type="ARBA" id="ARBA00022475"/>
    </source>
</evidence>
<keyword evidence="4 7" id="KW-0812">Transmembrane</keyword>
<comment type="subcellular location">
    <subcellularLocation>
        <location evidence="1 7">Cell membrane</location>
        <topology evidence="1 7">Multi-pass membrane protein</topology>
    </subcellularLocation>
</comment>
<evidence type="ECO:0000256" key="1">
    <source>
        <dbReference type="ARBA" id="ARBA00004651"/>
    </source>
</evidence>
<evidence type="ECO:0000313" key="10">
    <source>
        <dbReference type="Proteomes" id="UP000195918"/>
    </source>
</evidence>
<dbReference type="SUPFAM" id="SSF161098">
    <property type="entry name" value="MetI-like"/>
    <property type="match status" value="1"/>
</dbReference>
<protein>
    <submittedName>
        <fullName evidence="9">Phosphonate ABC transporter permease protein phnE2 (TC 3.A.1.9.1)</fullName>
    </submittedName>
</protein>
<dbReference type="CDD" id="cd06261">
    <property type="entry name" value="TM_PBP2"/>
    <property type="match status" value="1"/>
</dbReference>
<dbReference type="Gene3D" id="1.10.3720.10">
    <property type="entry name" value="MetI-like"/>
    <property type="match status" value="1"/>
</dbReference>
<dbReference type="Pfam" id="PF00528">
    <property type="entry name" value="BPD_transp_1"/>
    <property type="match status" value="1"/>
</dbReference>
<dbReference type="InterPro" id="IPR005769">
    <property type="entry name" value="PhnE/PtxC"/>
</dbReference>
<dbReference type="Proteomes" id="UP000195918">
    <property type="component" value="Unassembled WGS sequence"/>
</dbReference>
<dbReference type="PANTHER" id="PTHR30043">
    <property type="entry name" value="PHOSPHONATES TRANSPORT SYSTEM PERMEASE PROTEIN"/>
    <property type="match status" value="1"/>
</dbReference>